<accession>A0AA38JKL8</accession>
<proteinExistence type="predicted"/>
<feature type="region of interest" description="Disordered" evidence="1">
    <location>
        <begin position="23"/>
        <end position="118"/>
    </location>
</feature>
<organism evidence="2 3">
    <name type="scientific">Lentinula guzmanii</name>
    <dbReference type="NCBI Taxonomy" id="2804957"/>
    <lineage>
        <taxon>Eukaryota</taxon>
        <taxon>Fungi</taxon>
        <taxon>Dikarya</taxon>
        <taxon>Basidiomycota</taxon>
        <taxon>Agaricomycotina</taxon>
        <taxon>Agaricomycetes</taxon>
        <taxon>Agaricomycetidae</taxon>
        <taxon>Agaricales</taxon>
        <taxon>Marasmiineae</taxon>
        <taxon>Omphalotaceae</taxon>
        <taxon>Lentinula</taxon>
    </lineage>
</organism>
<comment type="caution">
    <text evidence="2">The sequence shown here is derived from an EMBL/GenBank/DDBJ whole genome shotgun (WGS) entry which is preliminary data.</text>
</comment>
<dbReference type="EMBL" id="JANVFO010000026">
    <property type="protein sequence ID" value="KAJ3732185.1"/>
    <property type="molecule type" value="Genomic_DNA"/>
</dbReference>
<name>A0AA38JKL8_9AGAR</name>
<feature type="compositionally biased region" description="Basic and acidic residues" evidence="1">
    <location>
        <begin position="103"/>
        <end position="118"/>
    </location>
</feature>
<reference evidence="2" key="2">
    <citation type="journal article" date="2023" name="Proc. Natl. Acad. Sci. U.S.A.">
        <title>A global phylogenomic analysis of the shiitake genus Lentinula.</title>
        <authorList>
            <person name="Sierra-Patev S."/>
            <person name="Min B."/>
            <person name="Naranjo-Ortiz M."/>
            <person name="Looney B."/>
            <person name="Konkel Z."/>
            <person name="Slot J.C."/>
            <person name="Sakamoto Y."/>
            <person name="Steenwyk J.L."/>
            <person name="Rokas A."/>
            <person name="Carro J."/>
            <person name="Camarero S."/>
            <person name="Ferreira P."/>
            <person name="Molpeceres G."/>
            <person name="Ruiz-Duenas F.J."/>
            <person name="Serrano A."/>
            <person name="Henrissat B."/>
            <person name="Drula E."/>
            <person name="Hughes K.W."/>
            <person name="Mata J.L."/>
            <person name="Ishikawa N.K."/>
            <person name="Vargas-Isla R."/>
            <person name="Ushijima S."/>
            <person name="Smith C.A."/>
            <person name="Donoghue J."/>
            <person name="Ahrendt S."/>
            <person name="Andreopoulos W."/>
            <person name="He G."/>
            <person name="LaButti K."/>
            <person name="Lipzen A."/>
            <person name="Ng V."/>
            <person name="Riley R."/>
            <person name="Sandor L."/>
            <person name="Barry K."/>
            <person name="Martinez A.T."/>
            <person name="Xiao Y."/>
            <person name="Gibbons J.G."/>
            <person name="Terashima K."/>
            <person name="Grigoriev I.V."/>
            <person name="Hibbett D."/>
        </authorList>
    </citation>
    <scope>NUCLEOTIDE SEQUENCE</scope>
    <source>
        <strain evidence="2">ET3784</strain>
    </source>
</reference>
<dbReference type="AlphaFoldDB" id="A0AA38JKL8"/>
<evidence type="ECO:0000313" key="3">
    <source>
        <dbReference type="Proteomes" id="UP001176059"/>
    </source>
</evidence>
<reference evidence="2" key="1">
    <citation type="submission" date="2022-08" db="EMBL/GenBank/DDBJ databases">
        <authorList>
            <consortium name="DOE Joint Genome Institute"/>
            <person name="Min B."/>
            <person name="Sierra-Patev S."/>
            <person name="Naranjo-Ortiz M."/>
            <person name="Looney B."/>
            <person name="Konkel Z."/>
            <person name="Slot J.C."/>
            <person name="Sakamoto Y."/>
            <person name="Steenwyk J.L."/>
            <person name="Rokas A."/>
            <person name="Carro J."/>
            <person name="Camarero S."/>
            <person name="Ferreira P."/>
            <person name="Molpeceres G."/>
            <person name="Ruiz-duenas F.J."/>
            <person name="Serrano A."/>
            <person name="Henrissat B."/>
            <person name="Drula E."/>
            <person name="Hughes K.W."/>
            <person name="Mata J.L."/>
            <person name="Ishikawa N.K."/>
            <person name="Vargas-Isla R."/>
            <person name="Ushijima S."/>
            <person name="Smith C.A."/>
            <person name="Ahrendt S."/>
            <person name="Andreopoulos W."/>
            <person name="He G."/>
            <person name="LaButti K."/>
            <person name="Lipzen A."/>
            <person name="Ng V."/>
            <person name="Riley R."/>
            <person name="Sandor L."/>
            <person name="Barry K."/>
            <person name="Martinez A.T."/>
            <person name="Xiao Y."/>
            <person name="Gibbons J.G."/>
            <person name="Terashima K."/>
            <person name="Hibbett D.S."/>
            <person name="Grigoriev I.V."/>
        </authorList>
    </citation>
    <scope>NUCLEOTIDE SEQUENCE</scope>
    <source>
        <strain evidence="2">ET3784</strain>
    </source>
</reference>
<evidence type="ECO:0000256" key="1">
    <source>
        <dbReference type="SAM" id="MobiDB-lite"/>
    </source>
</evidence>
<dbReference type="Proteomes" id="UP001176059">
    <property type="component" value="Unassembled WGS sequence"/>
</dbReference>
<keyword evidence="3" id="KW-1185">Reference proteome</keyword>
<sequence>MFLSPTTSRPLTCIYQFHSKSDSDWSSRKMSFPSRGVDNMGRRPRKDEYKHNRLPPQGRVGRRNAENTGSSQGRQTGIKHTQTASSQGRDWVSQCGKHKTRAPRKERQTGAKRINRQDRGHNLLKYWGRNGSATTEQMNVESAGCLLGAQHESKGGRMGGNRCRFKSTY</sequence>
<evidence type="ECO:0000313" key="2">
    <source>
        <dbReference type="EMBL" id="KAJ3732185.1"/>
    </source>
</evidence>
<feature type="compositionally biased region" description="Polar residues" evidence="1">
    <location>
        <begin position="66"/>
        <end position="88"/>
    </location>
</feature>
<gene>
    <name evidence="2" type="ORF">DFJ43DRAFT_1076008</name>
</gene>
<protein>
    <submittedName>
        <fullName evidence="2">Uncharacterized protein</fullName>
    </submittedName>
</protein>